<dbReference type="EMBL" id="BA000032">
    <property type="protein sequence ID" value="BAC61358.1"/>
    <property type="molecule type" value="Genomic_DNA"/>
</dbReference>
<dbReference type="Proteomes" id="UP000002493">
    <property type="component" value="Chromosome 2"/>
</dbReference>
<protein>
    <submittedName>
        <fullName evidence="1">Uncharacterized protein</fullName>
    </submittedName>
</protein>
<accession>Q87K83</accession>
<dbReference type="KEGG" id="vpa:VPA0016"/>
<gene>
    <name evidence="1" type="ordered locus">VPA0016</name>
</gene>
<evidence type="ECO:0000313" key="2">
    <source>
        <dbReference type="Proteomes" id="UP000002493"/>
    </source>
</evidence>
<proteinExistence type="predicted"/>
<organism evidence="1 2">
    <name type="scientific">Vibrio parahaemolyticus serotype O3:K6 (strain RIMD 2210633)</name>
    <dbReference type="NCBI Taxonomy" id="223926"/>
    <lineage>
        <taxon>Bacteria</taxon>
        <taxon>Pseudomonadati</taxon>
        <taxon>Pseudomonadota</taxon>
        <taxon>Gammaproteobacteria</taxon>
        <taxon>Vibrionales</taxon>
        <taxon>Vibrionaceae</taxon>
        <taxon>Vibrio</taxon>
    </lineage>
</organism>
<sequence>MQRAYGLAAKGVIATKLTENDHDASLMFSQ</sequence>
<reference evidence="1 2" key="1">
    <citation type="journal article" date="2003" name="Lancet">
        <title>Genome sequence of Vibrio parahaemolyticus: a pathogenic mechanism distinct from that of V. cholerae.</title>
        <authorList>
            <person name="Makino K."/>
            <person name="Oshima K."/>
            <person name="Kurokawa K."/>
            <person name="Yokoyama K."/>
            <person name="Uda T."/>
            <person name="Tagomori K."/>
            <person name="Iijima Y."/>
            <person name="Najima M."/>
            <person name="Nakano M."/>
            <person name="Yamashita A."/>
            <person name="Kubota Y."/>
            <person name="Kimura S."/>
            <person name="Yasunaga T."/>
            <person name="Honda T."/>
            <person name="Shinagawa H."/>
            <person name="Hattori M."/>
            <person name="Iida T."/>
        </authorList>
    </citation>
    <scope>NUCLEOTIDE SEQUENCE [LARGE SCALE GENOMIC DNA]</scope>
    <source>
        <strain evidence="2">RIMD 2210633</strain>
    </source>
</reference>
<evidence type="ECO:0000313" key="1">
    <source>
        <dbReference type="EMBL" id="BAC61358.1"/>
    </source>
</evidence>
<dbReference type="HOGENOM" id="CLU_3406052_0_0_6"/>
<dbReference type="AlphaFoldDB" id="Q87K83"/>
<name>Q87K83_VIBPA</name>